<evidence type="ECO:0000256" key="9">
    <source>
        <dbReference type="ARBA" id="ARBA00023251"/>
    </source>
</evidence>
<dbReference type="GO" id="GO:0042910">
    <property type="term" value="F:xenobiotic transmembrane transporter activity"/>
    <property type="evidence" value="ECO:0007669"/>
    <property type="project" value="InterPro"/>
</dbReference>
<feature type="transmembrane region" description="Helical" evidence="10">
    <location>
        <begin position="190"/>
        <end position="211"/>
    </location>
</feature>
<feature type="transmembrane region" description="Helical" evidence="10">
    <location>
        <begin position="161"/>
        <end position="184"/>
    </location>
</feature>
<dbReference type="PANTHER" id="PTHR43823">
    <property type="entry name" value="SPORULATION PROTEIN YKVU"/>
    <property type="match status" value="1"/>
</dbReference>
<dbReference type="PIRSF" id="PIRSF006603">
    <property type="entry name" value="DinF"/>
    <property type="match status" value="1"/>
</dbReference>
<keyword evidence="4" id="KW-0813">Transport</keyword>
<evidence type="ECO:0000256" key="2">
    <source>
        <dbReference type="ARBA" id="ARBA00008417"/>
    </source>
</evidence>
<feature type="transmembrane region" description="Helical" evidence="10">
    <location>
        <begin position="267"/>
        <end position="289"/>
    </location>
</feature>
<comment type="caution">
    <text evidence="11">The sequence shown here is derived from an EMBL/GenBank/DDBJ whole genome shotgun (WGS) entry which is preliminary data.</text>
</comment>
<organism evidence="11 12">
    <name type="scientific">Proteiniclasticum aestuarii</name>
    <dbReference type="NCBI Taxonomy" id="2817862"/>
    <lineage>
        <taxon>Bacteria</taxon>
        <taxon>Bacillati</taxon>
        <taxon>Bacillota</taxon>
        <taxon>Clostridia</taxon>
        <taxon>Eubacteriales</taxon>
        <taxon>Clostridiaceae</taxon>
        <taxon>Proteiniclasticum</taxon>
    </lineage>
</organism>
<feature type="transmembrane region" description="Helical" evidence="10">
    <location>
        <begin position="9"/>
        <end position="30"/>
    </location>
</feature>
<dbReference type="GO" id="GO:0046677">
    <property type="term" value="P:response to antibiotic"/>
    <property type="evidence" value="ECO:0007669"/>
    <property type="project" value="UniProtKB-KW"/>
</dbReference>
<keyword evidence="8 10" id="KW-0472">Membrane</keyword>
<feature type="transmembrane region" description="Helical" evidence="10">
    <location>
        <begin position="385"/>
        <end position="403"/>
    </location>
</feature>
<dbReference type="InterPro" id="IPR045070">
    <property type="entry name" value="MATE_MepA-like"/>
</dbReference>
<dbReference type="InterPro" id="IPR051327">
    <property type="entry name" value="MATE_MepA_subfamily"/>
</dbReference>
<reference evidence="11" key="1">
    <citation type="submission" date="2021-03" db="EMBL/GenBank/DDBJ databases">
        <title>Proteiniclasticum marinus sp. nov., isolated from tidal flat sediment.</title>
        <authorList>
            <person name="Namirimu T."/>
            <person name="Yang J.-A."/>
            <person name="Yang S.-H."/>
            <person name="Kim Y.-J."/>
            <person name="Kwon K.K."/>
        </authorList>
    </citation>
    <scope>NUCLEOTIDE SEQUENCE</scope>
    <source>
        <strain evidence="11">SCR006</strain>
    </source>
</reference>
<dbReference type="PANTHER" id="PTHR43823:SF3">
    <property type="entry name" value="MULTIDRUG EXPORT PROTEIN MEPA"/>
    <property type="match status" value="1"/>
</dbReference>
<dbReference type="AlphaFoldDB" id="A0A939H889"/>
<proteinExistence type="inferred from homology"/>
<feature type="transmembrane region" description="Helical" evidence="10">
    <location>
        <begin position="358"/>
        <end position="378"/>
    </location>
</feature>
<accession>A0A939H889</accession>
<dbReference type="Pfam" id="PF01554">
    <property type="entry name" value="MatE"/>
    <property type="match status" value="2"/>
</dbReference>
<dbReference type="GO" id="GO:0005886">
    <property type="term" value="C:plasma membrane"/>
    <property type="evidence" value="ECO:0007669"/>
    <property type="project" value="UniProtKB-SubCell"/>
</dbReference>
<feature type="transmembrane region" description="Helical" evidence="10">
    <location>
        <begin position="409"/>
        <end position="433"/>
    </location>
</feature>
<evidence type="ECO:0000256" key="4">
    <source>
        <dbReference type="ARBA" id="ARBA00022448"/>
    </source>
</evidence>
<evidence type="ECO:0000256" key="10">
    <source>
        <dbReference type="SAM" id="Phobius"/>
    </source>
</evidence>
<evidence type="ECO:0000313" key="11">
    <source>
        <dbReference type="EMBL" id="MBO1264951.1"/>
    </source>
</evidence>
<name>A0A939H889_9CLOT</name>
<comment type="subcellular location">
    <subcellularLocation>
        <location evidence="1">Cell membrane</location>
        <topology evidence="1">Multi-pass membrane protein</topology>
    </subcellularLocation>
</comment>
<keyword evidence="6 10" id="KW-0812">Transmembrane</keyword>
<feature type="transmembrane region" description="Helical" evidence="10">
    <location>
        <begin position="132"/>
        <end position="149"/>
    </location>
</feature>
<feature type="transmembrane region" description="Helical" evidence="10">
    <location>
        <begin position="42"/>
        <end position="68"/>
    </location>
</feature>
<feature type="transmembrane region" description="Helical" evidence="10">
    <location>
        <begin position="310"/>
        <end position="338"/>
    </location>
</feature>
<keyword evidence="5" id="KW-1003">Cell membrane</keyword>
<comment type="similarity">
    <text evidence="2">Belongs to the multi antimicrobial extrusion (MATE) (TC 2.A.66.1) family. MepA subfamily.</text>
</comment>
<evidence type="ECO:0000256" key="7">
    <source>
        <dbReference type="ARBA" id="ARBA00022989"/>
    </source>
</evidence>
<dbReference type="InterPro" id="IPR048279">
    <property type="entry name" value="MdtK-like"/>
</dbReference>
<evidence type="ECO:0000256" key="5">
    <source>
        <dbReference type="ARBA" id="ARBA00022475"/>
    </source>
</evidence>
<protein>
    <recommendedName>
        <fullName evidence="3">Multidrug export protein MepA</fullName>
    </recommendedName>
</protein>
<dbReference type="GO" id="GO:0015297">
    <property type="term" value="F:antiporter activity"/>
    <property type="evidence" value="ECO:0007669"/>
    <property type="project" value="InterPro"/>
</dbReference>
<keyword evidence="12" id="KW-1185">Reference proteome</keyword>
<dbReference type="NCBIfam" id="TIGR00797">
    <property type="entry name" value="matE"/>
    <property type="match status" value="1"/>
</dbReference>
<evidence type="ECO:0000256" key="8">
    <source>
        <dbReference type="ARBA" id="ARBA00023136"/>
    </source>
</evidence>
<dbReference type="CDD" id="cd13143">
    <property type="entry name" value="MATE_MepA_like"/>
    <property type="match status" value="1"/>
</dbReference>
<feature type="transmembrane region" description="Helical" evidence="10">
    <location>
        <begin position="231"/>
        <end position="255"/>
    </location>
</feature>
<dbReference type="Proteomes" id="UP000664218">
    <property type="component" value="Unassembled WGS sequence"/>
</dbReference>
<keyword evidence="7 10" id="KW-1133">Transmembrane helix</keyword>
<evidence type="ECO:0000256" key="3">
    <source>
        <dbReference type="ARBA" id="ARBA00022106"/>
    </source>
</evidence>
<feature type="transmembrane region" description="Helical" evidence="10">
    <location>
        <begin position="89"/>
        <end position="112"/>
    </location>
</feature>
<evidence type="ECO:0000256" key="1">
    <source>
        <dbReference type="ARBA" id="ARBA00004651"/>
    </source>
</evidence>
<dbReference type="InterPro" id="IPR002528">
    <property type="entry name" value="MATE_fam"/>
</dbReference>
<dbReference type="EMBL" id="JAFNJU010000005">
    <property type="protein sequence ID" value="MBO1264951.1"/>
    <property type="molecule type" value="Genomic_DNA"/>
</dbReference>
<keyword evidence="9" id="KW-0046">Antibiotic resistance</keyword>
<sequence>MREEKIFKLFLRFSIPAIIGMIIQSLYNIVDRIFIGNIPVTGGLAISGIGVILPITFIIMGFSMLFGIGSGANISIKLGQNKKDEAEQIFGTGFFMLVVTGLAITVIGLLFLDQIVNLYGADDTIRSYATGYFRIILYGNVFNTIAFGLNNIIRAEGNAKIGMLTMVIGAVTNIILDPILIYGLDMGVEGAALATIIAQFASFVWTMRYFLSGKSMLALHKHYIRFRKETVMMIVSIGSSPFAMQVAGSIIGILLNRSLSEYGGSLAIGAYAAINSVVILFFMPIFGMNQGLQPIIGFNYGAKNFSRVKGALKVGILSATLVSVVGFILIQAIPHVFINFISKDPEIREMGVLGLRRFMLAMPVIGMQIISANFFQAIGQAKKAFFLSMSRQVIFLIPLILILPRFFGLVGIFTAAPIADSAATVTTAVLLYFQVRTMNKEEQHFREHRMEEIEERVEKKLGVEI</sequence>
<gene>
    <name evidence="11" type="ORF">J3A84_07910</name>
</gene>
<evidence type="ECO:0000313" key="12">
    <source>
        <dbReference type="Proteomes" id="UP000664218"/>
    </source>
</evidence>
<evidence type="ECO:0000256" key="6">
    <source>
        <dbReference type="ARBA" id="ARBA00022692"/>
    </source>
</evidence>